<dbReference type="Gene3D" id="2.60.40.10">
    <property type="entry name" value="Immunoglobulins"/>
    <property type="match status" value="1"/>
</dbReference>
<dbReference type="InterPro" id="IPR013784">
    <property type="entry name" value="Carb-bd-like_fold"/>
</dbReference>
<dbReference type="Pfam" id="PF00756">
    <property type="entry name" value="Esterase"/>
    <property type="match status" value="1"/>
</dbReference>
<dbReference type="Gene3D" id="3.40.50.1820">
    <property type="entry name" value="alpha/beta hydrolase"/>
    <property type="match status" value="1"/>
</dbReference>
<evidence type="ECO:0000313" key="3">
    <source>
        <dbReference type="EMBL" id="CAA9310024.1"/>
    </source>
</evidence>
<dbReference type="GO" id="GO:2001070">
    <property type="term" value="F:starch binding"/>
    <property type="evidence" value="ECO:0007669"/>
    <property type="project" value="InterPro"/>
</dbReference>
<accession>A0A6J4KNU5</accession>
<dbReference type="PANTHER" id="PTHR48098">
    <property type="entry name" value="ENTEROCHELIN ESTERASE-RELATED"/>
    <property type="match status" value="1"/>
</dbReference>
<sequence length="399" mass="42873">MNHGSRRLRQAASVLALGGCMVAAPPAGAQLTLRLTEVPAGTPPGASIYVAGGFNGWNPAAPGYRMRAEGGGYVLTLPGEVRGPVEFKFTLGSWDTAEADSARRDVPNRAFVVPASGAATYAAAVAAWVDPATRPRPASTATRGVAVMDTAFPVPQLGRTRRVWIYLPPDYAATDRRYPVLYMHDGQNLFDAATAFSGEWGVDEALDSLHAAGDPGVIVVGVDNGGQKRLDEYSPWKNARYGGGEGDAYVDFLATTLKPYVDRRFRTRPGAGSTGIMGSSMGGLISLYAGLKYPEVFGRVGVFSPALWFAPAIFPYAAAADPRRAGSRVYFATGGREGDQPEVYVRDQERMLETLAASGFRGRNEVSAAIRPDGTHAEWFWRREFPDAYRWLFAGAPRP</sequence>
<dbReference type="SUPFAM" id="SSF49452">
    <property type="entry name" value="Starch-binding domain-like"/>
    <property type="match status" value="1"/>
</dbReference>
<dbReference type="PROSITE" id="PS51257">
    <property type="entry name" value="PROKAR_LIPOPROTEIN"/>
    <property type="match status" value="1"/>
</dbReference>
<name>A0A6J4KNU5_9BACT</name>
<proteinExistence type="predicted"/>
<dbReference type="InterPro" id="IPR002044">
    <property type="entry name" value="CBM20"/>
</dbReference>
<feature type="chain" id="PRO_5026835635" description="CBM20 domain-containing protein" evidence="1">
    <location>
        <begin position="30"/>
        <end position="399"/>
    </location>
</feature>
<evidence type="ECO:0000259" key="2">
    <source>
        <dbReference type="PROSITE" id="PS51166"/>
    </source>
</evidence>
<dbReference type="SUPFAM" id="SSF53474">
    <property type="entry name" value="alpha/beta-Hydrolases"/>
    <property type="match status" value="1"/>
</dbReference>
<feature type="domain" description="CBM20" evidence="2">
    <location>
        <begin position="25"/>
        <end position="130"/>
    </location>
</feature>
<dbReference type="SMART" id="SM01065">
    <property type="entry name" value="CBM_2"/>
    <property type="match status" value="1"/>
</dbReference>
<evidence type="ECO:0000256" key="1">
    <source>
        <dbReference type="SAM" id="SignalP"/>
    </source>
</evidence>
<dbReference type="InterPro" id="IPR029058">
    <property type="entry name" value="AB_hydrolase_fold"/>
</dbReference>
<protein>
    <recommendedName>
        <fullName evidence="2">CBM20 domain-containing protein</fullName>
    </recommendedName>
</protein>
<gene>
    <name evidence="3" type="ORF">AVDCRST_MAG68-1275</name>
</gene>
<dbReference type="InterPro" id="IPR050583">
    <property type="entry name" value="Mycobacterial_A85_antigen"/>
</dbReference>
<dbReference type="InterPro" id="IPR013783">
    <property type="entry name" value="Ig-like_fold"/>
</dbReference>
<dbReference type="PROSITE" id="PS51166">
    <property type="entry name" value="CBM20"/>
    <property type="match status" value="1"/>
</dbReference>
<dbReference type="EMBL" id="CADCTW010000066">
    <property type="protein sequence ID" value="CAA9310024.1"/>
    <property type="molecule type" value="Genomic_DNA"/>
</dbReference>
<dbReference type="InterPro" id="IPR000801">
    <property type="entry name" value="Esterase-like"/>
</dbReference>
<reference evidence="3" key="1">
    <citation type="submission" date="2020-02" db="EMBL/GenBank/DDBJ databases">
        <authorList>
            <person name="Meier V. D."/>
        </authorList>
    </citation>
    <scope>NUCLEOTIDE SEQUENCE</scope>
    <source>
        <strain evidence="3">AVDCRST_MAG68</strain>
    </source>
</reference>
<keyword evidence="1" id="KW-0732">Signal</keyword>
<feature type="signal peptide" evidence="1">
    <location>
        <begin position="1"/>
        <end position="29"/>
    </location>
</feature>
<organism evidence="3">
    <name type="scientific">uncultured Gemmatimonadota bacterium</name>
    <dbReference type="NCBI Taxonomy" id="203437"/>
    <lineage>
        <taxon>Bacteria</taxon>
        <taxon>Pseudomonadati</taxon>
        <taxon>Gemmatimonadota</taxon>
        <taxon>environmental samples</taxon>
    </lineage>
</organism>
<dbReference type="PANTHER" id="PTHR48098:SF6">
    <property type="entry name" value="FERRI-BACILLIBACTIN ESTERASE BESA"/>
    <property type="match status" value="1"/>
</dbReference>
<dbReference type="AlphaFoldDB" id="A0A6J4KNU5"/>